<reference evidence="1" key="1">
    <citation type="journal article" date="2022" name="Int. J. Mol. Sci.">
        <title>Draft Genome of Tanacetum Coccineum: Genomic Comparison of Closely Related Tanacetum-Family Plants.</title>
        <authorList>
            <person name="Yamashiro T."/>
            <person name="Shiraishi A."/>
            <person name="Nakayama K."/>
            <person name="Satake H."/>
        </authorList>
    </citation>
    <scope>NUCLEOTIDE SEQUENCE</scope>
</reference>
<gene>
    <name evidence="1" type="ORF">Tco_0895190</name>
</gene>
<organism evidence="1 2">
    <name type="scientific">Tanacetum coccineum</name>
    <dbReference type="NCBI Taxonomy" id="301880"/>
    <lineage>
        <taxon>Eukaryota</taxon>
        <taxon>Viridiplantae</taxon>
        <taxon>Streptophyta</taxon>
        <taxon>Embryophyta</taxon>
        <taxon>Tracheophyta</taxon>
        <taxon>Spermatophyta</taxon>
        <taxon>Magnoliopsida</taxon>
        <taxon>eudicotyledons</taxon>
        <taxon>Gunneridae</taxon>
        <taxon>Pentapetalae</taxon>
        <taxon>asterids</taxon>
        <taxon>campanulids</taxon>
        <taxon>Asterales</taxon>
        <taxon>Asteraceae</taxon>
        <taxon>Asteroideae</taxon>
        <taxon>Anthemideae</taxon>
        <taxon>Anthemidinae</taxon>
        <taxon>Tanacetum</taxon>
    </lineage>
</organism>
<protein>
    <recommendedName>
        <fullName evidence="3">Reverse transcriptase Ty1/copia-type domain-containing protein</fullName>
    </recommendedName>
</protein>
<proteinExistence type="predicted"/>
<accession>A0ABQ5CF34</accession>
<evidence type="ECO:0000313" key="2">
    <source>
        <dbReference type="Proteomes" id="UP001151760"/>
    </source>
</evidence>
<keyword evidence="2" id="KW-1185">Reference proteome</keyword>
<sequence>MKVIGIICLKQCYEDFIGGSPSICSKIMLRSQAPHNHFNKGTIDPTLFIRGFDDDILVHLQNVDDGGNDVFLGLQVNQSPCSIFINQSNYVLEILEKYGMENCNPIGTPMKTKNKLDLDKNGTPVNATKYQSMIGSLMYLASIRPDIVHATCLCAWYQAQLTEKHLKEVKRIFRYLQGTFNMGLWYTKDFGFELTGFSDADHARCQDSFNSTSGGT</sequence>
<evidence type="ECO:0008006" key="3">
    <source>
        <dbReference type="Google" id="ProtNLM"/>
    </source>
</evidence>
<dbReference type="InterPro" id="IPR043502">
    <property type="entry name" value="DNA/RNA_pol_sf"/>
</dbReference>
<dbReference type="PANTHER" id="PTHR11439">
    <property type="entry name" value="GAG-POL-RELATED RETROTRANSPOSON"/>
    <property type="match status" value="1"/>
</dbReference>
<evidence type="ECO:0000313" key="1">
    <source>
        <dbReference type="EMBL" id="GJT25253.1"/>
    </source>
</evidence>
<dbReference type="PANTHER" id="PTHR11439:SF463">
    <property type="entry name" value="REVERSE TRANSCRIPTASE TY1_COPIA-TYPE DOMAIN-CONTAINING PROTEIN"/>
    <property type="match status" value="1"/>
</dbReference>
<dbReference type="EMBL" id="BQNB010014199">
    <property type="protein sequence ID" value="GJT25253.1"/>
    <property type="molecule type" value="Genomic_DNA"/>
</dbReference>
<dbReference type="Proteomes" id="UP001151760">
    <property type="component" value="Unassembled WGS sequence"/>
</dbReference>
<reference evidence="1" key="2">
    <citation type="submission" date="2022-01" db="EMBL/GenBank/DDBJ databases">
        <authorList>
            <person name="Yamashiro T."/>
            <person name="Shiraishi A."/>
            <person name="Satake H."/>
            <person name="Nakayama K."/>
        </authorList>
    </citation>
    <scope>NUCLEOTIDE SEQUENCE</scope>
</reference>
<name>A0ABQ5CF34_9ASTR</name>
<dbReference type="SUPFAM" id="SSF56672">
    <property type="entry name" value="DNA/RNA polymerases"/>
    <property type="match status" value="1"/>
</dbReference>
<comment type="caution">
    <text evidence="1">The sequence shown here is derived from an EMBL/GenBank/DDBJ whole genome shotgun (WGS) entry which is preliminary data.</text>
</comment>